<sequence length="86" mass="10020">MQQQNQQFNAQPMPQPPNMISPKDLSYLSDMLSWNLNAAKKAHFFASQCTIPEVKQALEQTCQMHETQYQTLLQHLNQNQNQQTMI</sequence>
<keyword evidence="3" id="KW-1185">Reference proteome</keyword>
<name>A0A9X3WDS3_9BACI</name>
<organism evidence="2 3">
    <name type="scientific">Aquibacillus salsiterrae</name>
    <dbReference type="NCBI Taxonomy" id="2950439"/>
    <lineage>
        <taxon>Bacteria</taxon>
        <taxon>Bacillati</taxon>
        <taxon>Bacillota</taxon>
        <taxon>Bacilli</taxon>
        <taxon>Bacillales</taxon>
        <taxon>Bacillaceae</taxon>
        <taxon>Aquibacillus</taxon>
    </lineage>
</organism>
<reference evidence="2" key="1">
    <citation type="submission" date="2022-06" db="EMBL/GenBank/DDBJ databases">
        <title>Aquibacillus sp. a new bacterium isolated from soil saline samples.</title>
        <authorList>
            <person name="Galisteo C."/>
            <person name="De La Haba R."/>
            <person name="Sanchez-Porro C."/>
            <person name="Ventosa A."/>
        </authorList>
    </citation>
    <scope>NUCLEOTIDE SEQUENCE</scope>
    <source>
        <strain evidence="2">3ASR75-54</strain>
    </source>
</reference>
<evidence type="ECO:0000256" key="1">
    <source>
        <dbReference type="SAM" id="MobiDB-lite"/>
    </source>
</evidence>
<protein>
    <recommendedName>
        <fullName evidence="4">Spore coat protein</fullName>
    </recommendedName>
</protein>
<dbReference type="RefSeq" id="WP_272447069.1">
    <property type="nucleotide sequence ID" value="NZ_JAMQKC010000017.1"/>
</dbReference>
<dbReference type="EMBL" id="JAMQKC010000017">
    <property type="protein sequence ID" value="MDC3418010.1"/>
    <property type="molecule type" value="Genomic_DNA"/>
</dbReference>
<dbReference type="Proteomes" id="UP001145069">
    <property type="component" value="Unassembled WGS sequence"/>
</dbReference>
<feature type="compositionally biased region" description="Low complexity" evidence="1">
    <location>
        <begin position="1"/>
        <end position="12"/>
    </location>
</feature>
<comment type="caution">
    <text evidence="2">The sequence shown here is derived from an EMBL/GenBank/DDBJ whole genome shotgun (WGS) entry which is preliminary data.</text>
</comment>
<dbReference type="AlphaFoldDB" id="A0A9X3WDS3"/>
<evidence type="ECO:0000313" key="2">
    <source>
        <dbReference type="EMBL" id="MDC3418010.1"/>
    </source>
</evidence>
<feature type="region of interest" description="Disordered" evidence="1">
    <location>
        <begin position="1"/>
        <end position="22"/>
    </location>
</feature>
<proteinExistence type="predicted"/>
<evidence type="ECO:0000313" key="3">
    <source>
        <dbReference type="Proteomes" id="UP001145069"/>
    </source>
</evidence>
<evidence type="ECO:0008006" key="4">
    <source>
        <dbReference type="Google" id="ProtNLM"/>
    </source>
</evidence>
<gene>
    <name evidence="2" type="ORF">NC799_14025</name>
</gene>
<accession>A0A9X3WDS3</accession>